<dbReference type="SUPFAM" id="SSF51322">
    <property type="entry name" value="Cyanovirin-N"/>
    <property type="match status" value="1"/>
</dbReference>
<comment type="caution">
    <text evidence="3">The sequence shown here is derived from an EMBL/GenBank/DDBJ whole genome shotgun (WGS) entry which is preliminary data.</text>
</comment>
<accession>G9MUI8</accession>
<dbReference type="Pfam" id="PF08881">
    <property type="entry name" value="CVNH"/>
    <property type="match status" value="1"/>
</dbReference>
<feature type="signal peptide" evidence="1">
    <location>
        <begin position="1"/>
        <end position="17"/>
    </location>
</feature>
<dbReference type="InterPro" id="IPR036673">
    <property type="entry name" value="Cyanovirin-N_sf"/>
</dbReference>
<evidence type="ECO:0000313" key="3">
    <source>
        <dbReference type="EMBL" id="EHK21901.1"/>
    </source>
</evidence>
<dbReference type="EMBL" id="ABDF02000057">
    <property type="protein sequence ID" value="EHK21901.1"/>
    <property type="molecule type" value="Genomic_DNA"/>
</dbReference>
<name>G9MUI8_HYPVG</name>
<dbReference type="Gene3D" id="2.30.60.10">
    <property type="entry name" value="Cyanovirin-N"/>
    <property type="match status" value="1"/>
</dbReference>
<reference evidence="3 4" key="1">
    <citation type="journal article" date="2011" name="Genome Biol.">
        <title>Comparative genome sequence analysis underscores mycoparasitism as the ancestral life style of Trichoderma.</title>
        <authorList>
            <person name="Kubicek C.P."/>
            <person name="Herrera-Estrella A."/>
            <person name="Seidl-Seiboth V."/>
            <person name="Martinez D.A."/>
            <person name="Druzhinina I.S."/>
            <person name="Thon M."/>
            <person name="Zeilinger S."/>
            <person name="Casas-Flores S."/>
            <person name="Horwitz B.A."/>
            <person name="Mukherjee P.K."/>
            <person name="Mukherjee M."/>
            <person name="Kredics L."/>
            <person name="Alcaraz L.D."/>
            <person name="Aerts A."/>
            <person name="Antal Z."/>
            <person name="Atanasova L."/>
            <person name="Cervantes-Badillo M.G."/>
            <person name="Challacombe J."/>
            <person name="Chertkov O."/>
            <person name="McCluskey K."/>
            <person name="Coulpier F."/>
            <person name="Deshpande N."/>
            <person name="von Doehren H."/>
            <person name="Ebbole D.J."/>
            <person name="Esquivel-Naranjo E.U."/>
            <person name="Fekete E."/>
            <person name="Flipphi M."/>
            <person name="Glaser F."/>
            <person name="Gomez-Rodriguez E.Y."/>
            <person name="Gruber S."/>
            <person name="Han C."/>
            <person name="Henrissat B."/>
            <person name="Hermosa R."/>
            <person name="Hernandez-Onate M."/>
            <person name="Karaffa L."/>
            <person name="Kosti I."/>
            <person name="Le Crom S."/>
            <person name="Lindquist E."/>
            <person name="Lucas S."/>
            <person name="Luebeck M."/>
            <person name="Luebeck P.S."/>
            <person name="Margeot A."/>
            <person name="Metz B."/>
            <person name="Misra M."/>
            <person name="Nevalainen H."/>
            <person name="Omann M."/>
            <person name="Packer N."/>
            <person name="Perrone G."/>
            <person name="Uresti-Rivera E.E."/>
            <person name="Salamov A."/>
            <person name="Schmoll M."/>
            <person name="Seiboth B."/>
            <person name="Shapiro H."/>
            <person name="Sukno S."/>
            <person name="Tamayo-Ramos J.A."/>
            <person name="Tisch D."/>
            <person name="Wiest A."/>
            <person name="Wilkinson H.H."/>
            <person name="Zhang M."/>
            <person name="Coutinho P.M."/>
            <person name="Kenerley C.M."/>
            <person name="Monte E."/>
            <person name="Baker S.E."/>
            <person name="Grigoriev I.V."/>
        </authorList>
    </citation>
    <scope>NUCLEOTIDE SEQUENCE [LARGE SCALE GENOMIC DNA]</scope>
    <source>
        <strain evidence="4">Gv29-8 / FGSC 10586</strain>
    </source>
</reference>
<dbReference type="OMA" id="DSCIANY"/>
<dbReference type="GeneID" id="25791697"/>
<dbReference type="InParanoid" id="G9MUI8"/>
<gene>
    <name evidence="3" type="ORF">TRIVIDRAFT_222643</name>
</gene>
<dbReference type="Proteomes" id="UP000007115">
    <property type="component" value="Unassembled WGS sequence"/>
</dbReference>
<sequence length="144" mass="15983">MKTASLLTVFSYSLAAAAPLEALAAKGPLIQDRSALERRNYFASSCRHWNLNSYYSTFLNAQCWNTQGQLVGNVFDLDSCIANYGGHLAYAKNGRYSFSCDKRDCAIVDSTWFQCNCKGYSGETVFSKINLNDILTNDNGNLKC</sequence>
<dbReference type="RefSeq" id="XP_013956094.1">
    <property type="nucleotide sequence ID" value="XM_014100619.1"/>
</dbReference>
<dbReference type="AlphaFoldDB" id="G9MUI8"/>
<proteinExistence type="predicted"/>
<dbReference type="STRING" id="413071.G9MUI8"/>
<dbReference type="OrthoDB" id="2947935at2759"/>
<evidence type="ECO:0000256" key="1">
    <source>
        <dbReference type="SAM" id="SignalP"/>
    </source>
</evidence>
<protein>
    <recommendedName>
        <fullName evidence="2">Cyanovirin-N domain-containing protein</fullName>
    </recommendedName>
</protein>
<dbReference type="HOGENOM" id="CLU_1796741_0_0_1"/>
<dbReference type="VEuPathDB" id="FungiDB:TRIVIDRAFT_222643"/>
<dbReference type="InterPro" id="IPR011058">
    <property type="entry name" value="Cyanovirin-N"/>
</dbReference>
<keyword evidence="4" id="KW-1185">Reference proteome</keyword>
<feature type="chain" id="PRO_5003523643" description="Cyanovirin-N domain-containing protein" evidence="1">
    <location>
        <begin position="18"/>
        <end position="144"/>
    </location>
</feature>
<feature type="domain" description="Cyanovirin-N" evidence="2">
    <location>
        <begin position="42"/>
        <end position="143"/>
    </location>
</feature>
<keyword evidence="1" id="KW-0732">Signal</keyword>
<evidence type="ECO:0000313" key="4">
    <source>
        <dbReference type="Proteomes" id="UP000007115"/>
    </source>
</evidence>
<evidence type="ECO:0000259" key="2">
    <source>
        <dbReference type="Pfam" id="PF08881"/>
    </source>
</evidence>
<organism evidence="3 4">
    <name type="scientific">Hypocrea virens (strain Gv29-8 / FGSC 10586)</name>
    <name type="common">Gliocladium virens</name>
    <name type="synonym">Trichoderma virens</name>
    <dbReference type="NCBI Taxonomy" id="413071"/>
    <lineage>
        <taxon>Eukaryota</taxon>
        <taxon>Fungi</taxon>
        <taxon>Dikarya</taxon>
        <taxon>Ascomycota</taxon>
        <taxon>Pezizomycotina</taxon>
        <taxon>Sordariomycetes</taxon>
        <taxon>Hypocreomycetidae</taxon>
        <taxon>Hypocreales</taxon>
        <taxon>Hypocreaceae</taxon>
        <taxon>Trichoderma</taxon>
    </lineage>
</organism>